<reference evidence="1" key="1">
    <citation type="submission" date="2019-03" db="EMBL/GenBank/DDBJ databases">
        <authorList>
            <person name="Danneels B."/>
        </authorList>
    </citation>
    <scope>NUCLEOTIDE SEQUENCE</scope>
</reference>
<evidence type="ECO:0000313" key="1">
    <source>
        <dbReference type="EMBL" id="VFR26156.1"/>
    </source>
</evidence>
<protein>
    <submittedName>
        <fullName evidence="1">Uncharacterized protein</fullName>
    </submittedName>
</protein>
<name>A0A484PKC6_9ZZZZ</name>
<sequence length="80" mass="9127">MLSYELMDYLLPKIGMSTTNPSHRGNPSPRDYARLRAFVYAKLTNLKEWMKGVSRREKARGPIGLRVLMEGTQGFSCMTT</sequence>
<accession>A0A484PKC6</accession>
<dbReference type="EMBL" id="CAADHY010000020">
    <property type="protein sequence ID" value="VFR26156.1"/>
    <property type="molecule type" value="Genomic_DNA"/>
</dbReference>
<organism evidence="1">
    <name type="scientific">plant metagenome</name>
    <dbReference type="NCBI Taxonomy" id="1297885"/>
    <lineage>
        <taxon>unclassified sequences</taxon>
        <taxon>metagenomes</taxon>
        <taxon>organismal metagenomes</taxon>
    </lineage>
</organism>
<gene>
    <name evidence="1" type="ORF">AMP9_0870</name>
</gene>
<proteinExistence type="predicted"/>
<dbReference type="AlphaFoldDB" id="A0A484PKC6"/>